<proteinExistence type="predicted"/>
<protein>
    <submittedName>
        <fullName evidence="1">16305_t:CDS:1</fullName>
    </submittedName>
</protein>
<dbReference type="EMBL" id="CAJVQC010019088">
    <property type="protein sequence ID" value="CAG8698330.1"/>
    <property type="molecule type" value="Genomic_DNA"/>
</dbReference>
<dbReference type="Proteomes" id="UP000789920">
    <property type="component" value="Unassembled WGS sequence"/>
</dbReference>
<sequence length="374" mass="43270">MTQVVGYNEFKDKMRMYIVNLAKDIRDNKKTEQTIYVLLGPPGIGKSFISEKLAEAMERPLINVDLGGRKDTGILEGVSPSVKAAYPGRPCQGISVGKNRGAIILLDEFEKVADEGLAMMIANYADQVPDFVQNRAEMVNIELATYQQRVGYVKFMLGKKLRSDKDTEHYAEQLTDDFCKYIITEDEDINRPIDNFTQFTNLETSKNRFIFTYEGGQKISLVRIRTMNKDNQYKEAKDWIKETKFPEYNCKIGWNANNEILLVTQNYFGGQRLKQEKEQELLGKIRKKIHQELNNIDRELKTGERSPQYSHEERENIKEYQEELKEGLSTKNYEELNEFSFTHLFNEELQQLGNIKEGGNNTSYDLSRSDIAIL</sequence>
<gene>
    <name evidence="1" type="ORF">RPERSI_LOCUS9894</name>
</gene>
<evidence type="ECO:0000313" key="1">
    <source>
        <dbReference type="EMBL" id="CAG8698330.1"/>
    </source>
</evidence>
<reference evidence="1" key="1">
    <citation type="submission" date="2021-06" db="EMBL/GenBank/DDBJ databases">
        <authorList>
            <person name="Kallberg Y."/>
            <person name="Tangrot J."/>
            <person name="Rosling A."/>
        </authorList>
    </citation>
    <scope>NUCLEOTIDE SEQUENCE</scope>
    <source>
        <strain evidence="1">MA461A</strain>
    </source>
</reference>
<keyword evidence="2" id="KW-1185">Reference proteome</keyword>
<evidence type="ECO:0000313" key="2">
    <source>
        <dbReference type="Proteomes" id="UP000789920"/>
    </source>
</evidence>
<organism evidence="1 2">
    <name type="scientific">Racocetra persica</name>
    <dbReference type="NCBI Taxonomy" id="160502"/>
    <lineage>
        <taxon>Eukaryota</taxon>
        <taxon>Fungi</taxon>
        <taxon>Fungi incertae sedis</taxon>
        <taxon>Mucoromycota</taxon>
        <taxon>Glomeromycotina</taxon>
        <taxon>Glomeromycetes</taxon>
        <taxon>Diversisporales</taxon>
        <taxon>Gigasporaceae</taxon>
        <taxon>Racocetra</taxon>
    </lineage>
</organism>
<accession>A0ACA9PG34</accession>
<name>A0ACA9PG34_9GLOM</name>
<comment type="caution">
    <text evidence="1">The sequence shown here is derived from an EMBL/GenBank/DDBJ whole genome shotgun (WGS) entry which is preliminary data.</text>
</comment>